<comment type="caution">
    <text evidence="1">The sequence shown here is derived from an EMBL/GenBank/DDBJ whole genome shotgun (WGS) entry which is preliminary data.</text>
</comment>
<dbReference type="EMBL" id="BMWG01000001">
    <property type="protein sequence ID" value="GGZ14660.1"/>
    <property type="molecule type" value="Genomic_DNA"/>
</dbReference>
<dbReference type="Proteomes" id="UP000630936">
    <property type="component" value="Unassembled WGS sequence"/>
</dbReference>
<proteinExistence type="predicted"/>
<keyword evidence="2" id="KW-1185">Reference proteome</keyword>
<reference evidence="1" key="2">
    <citation type="submission" date="2020-09" db="EMBL/GenBank/DDBJ databases">
        <authorList>
            <person name="Sun Q."/>
            <person name="Ohkuma M."/>
        </authorList>
    </citation>
    <scope>NUCLEOTIDE SEQUENCE</scope>
    <source>
        <strain evidence="1">JCM 4988</strain>
    </source>
</reference>
<protein>
    <submittedName>
        <fullName evidence="1">Uncharacterized protein</fullName>
    </submittedName>
</protein>
<organism evidence="1 2">
    <name type="scientific">Streptomyces inusitatus</name>
    <dbReference type="NCBI Taxonomy" id="68221"/>
    <lineage>
        <taxon>Bacteria</taxon>
        <taxon>Bacillati</taxon>
        <taxon>Actinomycetota</taxon>
        <taxon>Actinomycetes</taxon>
        <taxon>Kitasatosporales</taxon>
        <taxon>Streptomycetaceae</taxon>
        <taxon>Streptomyces</taxon>
    </lineage>
</organism>
<gene>
    <name evidence="1" type="ORF">GCM10010387_03520</name>
</gene>
<sequence>MNFIIAEAIRHHETIASTPLSREGRPGRYRDGLLKIGATPARAGPTVWVPLWTLMVTGYPRACGADTF</sequence>
<accession>A0A918UJQ9</accession>
<dbReference type="AlphaFoldDB" id="A0A918UJQ9"/>
<evidence type="ECO:0000313" key="2">
    <source>
        <dbReference type="Proteomes" id="UP000630936"/>
    </source>
</evidence>
<dbReference type="AntiFam" id="ANF00057">
    <property type="entry name" value="Translation of E. coli type CRISPR repeat"/>
</dbReference>
<reference evidence="1" key="1">
    <citation type="journal article" date="2014" name="Int. J. Syst. Evol. Microbiol.">
        <title>Complete genome sequence of Corynebacterium casei LMG S-19264T (=DSM 44701T), isolated from a smear-ripened cheese.</title>
        <authorList>
            <consortium name="US DOE Joint Genome Institute (JGI-PGF)"/>
            <person name="Walter F."/>
            <person name="Albersmeier A."/>
            <person name="Kalinowski J."/>
            <person name="Ruckert C."/>
        </authorList>
    </citation>
    <scope>NUCLEOTIDE SEQUENCE</scope>
    <source>
        <strain evidence="1">JCM 4988</strain>
    </source>
</reference>
<name>A0A918UJQ9_9ACTN</name>
<evidence type="ECO:0000313" key="1">
    <source>
        <dbReference type="EMBL" id="GGZ14660.1"/>
    </source>
</evidence>